<dbReference type="AlphaFoldDB" id="A0A9J6BQ73"/>
<comment type="caution">
    <text evidence="1">The sequence shown here is derived from an EMBL/GenBank/DDBJ whole genome shotgun (WGS) entry which is preliminary data.</text>
</comment>
<evidence type="ECO:0000313" key="1">
    <source>
        <dbReference type="EMBL" id="KAG5671558.1"/>
    </source>
</evidence>
<sequence>MNDFFLSLQATFITIPNFLQESLIREGFDDISSFSALKPEQFQEFVIAVESQIKKLIKSADDKTNKIAAEAKVHFDRTQDSQDVDNYTLPLGFKLKLKSVHEYCSSQWNNQIKNANSIQSVNKSKKLIQPSNVNNKFSEKSLNRHEKHLKKVYNKLVKEEYKLQDDDMLVLETKQDSCTVVCPLCPKIFETFEFSRGQFNVFNFKTHIEKQHVEVNLLSHSNIADQSFESFVSLTDINHTNINNAGTSSSNNCTEETTLNNQPLSQPCFDTNIAGTSGSSANEKKKKVEKRKIINQDISPRRTRQKLNDTEMPEMIKMLVRNCRNIIDRNKGNRYDDEIKELSAFFYIRFGLKQYEFLSCNLNLPHVSSVRNHMAKSMTNLKESQLDFDGLKKFLQENNYELNVGLFEDGTKIVEKVEYDRESNSLKGLVAPFQNNGMPFANTYKAKTASKIMNAVNINNKASYVQVLMIQPNNSGGRPFLLGFYGTDNRFTSNDVLNRNEYVYKELKNRGIRLLCCGSDGDLRMLGAQKKAVDFGTITLFGPMEICGNVDSRYYGHQDMMHVLKRMKNILFSLSNPIIIGTFCATVNHLIIAVKCLPKNLHNLVPTDLDVTDKMDYKSIDKILDEKVHQALRLLENTESTIAYLQLMKKLKLALVDHNVDPYERIKNLCYAAHFIRIWKQWQVNNGIDKKHFISINCWEAIEIDLIMLLGLTLENLEHDISMLSSQTCEHLFRTVRSFTTTECTIVNMTAKVFESRVNHINYADKIMYKFKDQLNFPRLEGSAKHEKKPKIKLTYEQIIDAMKLGMIEANDACKKLGMSVDEITVLSLLKGSKFNEQSNEEDDQEILLQEIDEDTLHDLPYTLYDYEFTGEASNDGFLTTSKGSLEKVHKTQFLEMALQDRSKISTDIRFRFHTKSSLTFQPNASNEKEFWKDKTISKGDQILLWNMKRIYCGNVLDFKNLGEKTKSKSLYLKDFVEFTDTKKIGVLIDPIYEIQNDQKISIRNKFEYLDVDAYICHYKYDLNLNSESNIKLLKSFIKNQ</sequence>
<proteinExistence type="predicted"/>
<accession>A0A9J6BQ73</accession>
<keyword evidence="2" id="KW-1185">Reference proteome</keyword>
<dbReference type="Proteomes" id="UP001107558">
    <property type="component" value="Chromosome 3"/>
</dbReference>
<dbReference type="EMBL" id="JADBJN010000003">
    <property type="protein sequence ID" value="KAG5671558.1"/>
    <property type="molecule type" value="Genomic_DNA"/>
</dbReference>
<dbReference type="OrthoDB" id="10055569at2759"/>
<protein>
    <submittedName>
        <fullName evidence="1">Uncharacterized protein</fullName>
    </submittedName>
</protein>
<reference evidence="1" key="1">
    <citation type="submission" date="2021-03" db="EMBL/GenBank/DDBJ databases">
        <title>Chromosome level genome of the anhydrobiotic midge Polypedilum vanderplanki.</title>
        <authorList>
            <person name="Yoshida Y."/>
            <person name="Kikawada T."/>
            <person name="Gusev O."/>
        </authorList>
    </citation>
    <scope>NUCLEOTIDE SEQUENCE</scope>
    <source>
        <strain evidence="1">NIAS01</strain>
        <tissue evidence="1">Whole body or cell culture</tissue>
    </source>
</reference>
<gene>
    <name evidence="1" type="ORF">PVAND_001751</name>
</gene>
<name>A0A9J6BQ73_POLVA</name>
<organism evidence="1 2">
    <name type="scientific">Polypedilum vanderplanki</name>
    <name type="common">Sleeping chironomid midge</name>
    <dbReference type="NCBI Taxonomy" id="319348"/>
    <lineage>
        <taxon>Eukaryota</taxon>
        <taxon>Metazoa</taxon>
        <taxon>Ecdysozoa</taxon>
        <taxon>Arthropoda</taxon>
        <taxon>Hexapoda</taxon>
        <taxon>Insecta</taxon>
        <taxon>Pterygota</taxon>
        <taxon>Neoptera</taxon>
        <taxon>Endopterygota</taxon>
        <taxon>Diptera</taxon>
        <taxon>Nematocera</taxon>
        <taxon>Chironomoidea</taxon>
        <taxon>Chironomidae</taxon>
        <taxon>Chironominae</taxon>
        <taxon>Polypedilum</taxon>
        <taxon>Polypedilum</taxon>
    </lineage>
</organism>
<evidence type="ECO:0000313" key="2">
    <source>
        <dbReference type="Proteomes" id="UP001107558"/>
    </source>
</evidence>